<feature type="region of interest" description="Disordered" evidence="9">
    <location>
        <begin position="393"/>
        <end position="418"/>
    </location>
</feature>
<keyword evidence="5" id="KW-0548">Nucleotidyltransferase</keyword>
<dbReference type="SUPFAM" id="SSF81301">
    <property type="entry name" value="Nucleotidyltransferase"/>
    <property type="match status" value="1"/>
</dbReference>
<keyword evidence="11" id="KW-1185">Reference proteome</keyword>
<evidence type="ECO:0000313" key="11">
    <source>
        <dbReference type="Proteomes" id="UP001152795"/>
    </source>
</evidence>
<dbReference type="Pfam" id="PF22600">
    <property type="entry name" value="MTPAP-like_central"/>
    <property type="match status" value="1"/>
</dbReference>
<keyword evidence="3 10" id="KW-0696">RNA-directed RNA polymerase</keyword>
<evidence type="ECO:0000313" key="10">
    <source>
        <dbReference type="EMBL" id="CAB3999297.1"/>
    </source>
</evidence>
<feature type="compositionally biased region" description="Basic and acidic residues" evidence="9">
    <location>
        <begin position="2242"/>
        <end position="2251"/>
    </location>
</feature>
<evidence type="ECO:0000256" key="5">
    <source>
        <dbReference type="ARBA" id="ARBA00022695"/>
    </source>
</evidence>
<keyword evidence="6" id="KW-0694">RNA-binding</keyword>
<evidence type="ECO:0000256" key="3">
    <source>
        <dbReference type="ARBA" id="ARBA00022484"/>
    </source>
</evidence>
<dbReference type="EC" id="2.7.7.48" evidence="2"/>
<dbReference type="InterPro" id="IPR054708">
    <property type="entry name" value="MTPAP-like_central"/>
</dbReference>
<evidence type="ECO:0000256" key="8">
    <source>
        <dbReference type="ARBA" id="ARBA00048744"/>
    </source>
</evidence>
<dbReference type="GO" id="GO:0031380">
    <property type="term" value="C:nuclear RNA-directed RNA polymerase complex"/>
    <property type="evidence" value="ECO:0007669"/>
    <property type="project" value="TreeGrafter"/>
</dbReference>
<sequence length="2509" mass="286440">MLLAAQKLSDRFKPLVLALSASPATAVKADQIKVELEKLLNDLECRVIVPRPQDLRPFWNRPQVSYLLKELNDYQKYLETRLENYLKSLNPYLKRLLEVSELENHDIQSCNYKGILRRAMMEVQNKREKVMGLALAEHAISILSVLELNTVLGCAQACQSLRNMFVSVEQAGNPMDRERKKILNNIPTYDILVTEIVRLYSITENVQGPSDRFRELLDELRKFAEKVRKGDESCRGIVFVKMRKTCAKLCDKINEDPLICRYLNPKKFVGHGKGTHGMEWKAEQEPVLKEFHSGECKLLVSTSVLEEGLDVPACNLVIRFDSVMNMRALIQSRGRAARRPDSRFVIMCNNISEMTSFQELEMKEKNLDHVINDKARFGFPSTRGCEIRKLDAKHFRASRKKRSPRKRKNRRKREDKKAVPSVSIVVYLNGNERLDSSSSSAGPRGRGVVLESLSSSTVSVSAVGSSRSNENASRSSRHSSDRNYLEVLRNHFAVLSINRQPSQQLQFQTASNESQRADENIYVHLRSLPGDHTHRNPEQLFDDVVRTWCEAGPSLWLERDEKPNDRNMVFHILPIQLIAGGDFKDRGTFSELWQHQCNGGAEIVFLHDLKLVTIAFYNSLGALQKIEFRYDQLHEFVTLSFPQDQNESVDMFFCLRHVPSLSAATSYVSRLSEEADDCSFSEYYLREYSDDENEAVDGNRADAAGNEDARPPGESSGESSGDDDVLLRQPEVLDRLPDDRADGALYMNRQPVPIPDQRDEIQNPSDDSDSSSDSESEDENSRSFVAEETSAIDDLVWVKSWSRRTEIEDMKPFGKFLALRVRLPYTEDLYDALEALKGFGKRFYYAPINIENQGNETHRIARFPPEVWYAHECLIGLHPNLRCRMTSSFYDQLWQMCHRMDEDDCINALYQISTCALQDYFTDPEHELGTLLARGQNVRRARISRSNVPAHCALVRRLVLTPTRVIPFPAEVMEQNRVLRNYDTDCFISVSIREEDYSKLRGHNASLEVVLEGIKGYMLQGLPVGGRHYEYVGCSNSQMRSHGCWFVQPSWRGDADAIRQWMGDLSAIRCVASYMARLGQCFSTSLDTVGITLQEGVRYREIDEVQDEANQFCFSDGIGTISSALARQVCQTVGKPTFTSALQIRFAGCKGVLCLDPNLRARQMCIRPSMKKFESPHRRLELLQTSRPQAVYLNQQTIMLLSNLGVPDEIFLNLQQKVLDSLAEMMLNENEALQRMSNVIRTGIDYKALSDNGVALTTEPYFKSLMCALYKERIHRLLKKSRILLPVTEARLMMGVMDETGLLQAGQVFVQYSHMASDGDDDEPAISDQRFVVRRSVVVTRNPCLHPGDVRQLEAVDVPELYHLVDCVVFPRNGPRPHPNEMAGGDLDGDLYFVTWSDDFKPRRDIHEPMDYPTLPKKVKEGPITVEDMVEFYAEYIECDALGMIDNAHKAHADSEERGVESTKCLELAELHSLAVDAPKTGRWPKLGKEHKVHSYPDFMMVPSKPTYISHKVLGRLFREVRDFEEIMNHVVPNSAVQLDGRLIFPGYEQYIRSAALTYAEYASQLQTLLTLYGIKTEGEMLSSCFHKLKGDFGRERSQIAVVVRKLIRQLRTEFRMSFFREFQMNGDRLLPRQVTIAMKQKASAWYHYAYKPVMETSPGLRSNGTPAIRFISFPWVVDDVLITVLSSPRTTNISNTPVSLSITRDISRSIHEIFSRDAHHLLYSYEARLELLNVVARVVSTQWPHDRLVMFGSSANFLFRPDSDLDLCVVSSRAGENRTQASQIQTLERLELILRRSFGGVTLIKDAKVPVIRLGKLRSPRGSRNRLNLSCDISADRNGFIKTAVLVSYYSKYPCLLPLIRFVILWAHATGLTQRLGGVLINTNVLVFMMLSFCIQKGYIFPCSVQDIVERYRDIRNCQNQSPEFFSGLINGLLNNGRDQSGRLRTNDRVGVSRGLGASLCIGEILLEFFKNRRQILTGTFPESFRALLGVTTFSELLTTEDVQILSEQMQKAYHVLAIHGNGHALLDISSAQVQRTFALSSLQSIDIAGERSERTRARELTRKSGAFVTIRPQMPGSSRNLIVEARGTIGTIRVLERVLGSDEKECVKKKVSTMSKCFVRGASMITFEGCHSSTDHVKLVPYHGNHHQTHDQRYRHVPLLENATQPPKEFQECHAFQSLRTRFLDQIKVVLRDYEQSIHGDLEFVVHFGRIYAFDIPQASYEDSEPITIKDFQYSAARGQDTRREELIRRRPRLRRPGGGSGRSKPKAERKHKTKESKREVDKSPNHSLFTVVSDKGMNDIEAYLRRQGYVEQPALRKKTYTATLRLATKDYYACYDERLNPTMLKLPRLRWFLADIKRAWVERDNSPETSNLDGLECDVRFILGTSREFPPTDDYENLLNVLSPNPTSNPYPFIINNELQKKLQLVRYKETSVYVKPGHRAQICLSKVKEFSRLRNSTGQFRKMFERRELVVKPTLPASLENQQDVEGFLAKIWKTAFRFARKASA</sequence>
<evidence type="ECO:0000256" key="6">
    <source>
        <dbReference type="ARBA" id="ARBA00022884"/>
    </source>
</evidence>
<dbReference type="SUPFAM" id="SSF52540">
    <property type="entry name" value="P-loop containing nucleoside triphosphate hydrolases"/>
    <property type="match status" value="1"/>
</dbReference>
<dbReference type="PANTHER" id="PTHR23079:SF55">
    <property type="entry name" value="RNA-DIRECTED RNA POLYMERASE"/>
    <property type="match status" value="1"/>
</dbReference>
<keyword evidence="4" id="KW-0808">Transferase</keyword>
<evidence type="ECO:0000256" key="1">
    <source>
        <dbReference type="ARBA" id="ARBA00005762"/>
    </source>
</evidence>
<dbReference type="InterPro" id="IPR007855">
    <property type="entry name" value="RDRP"/>
</dbReference>
<feature type="compositionally biased region" description="Basic and acidic residues" evidence="9">
    <location>
        <begin position="731"/>
        <end position="742"/>
    </location>
</feature>
<dbReference type="GO" id="GO:0003968">
    <property type="term" value="F:RNA-directed RNA polymerase activity"/>
    <property type="evidence" value="ECO:0007669"/>
    <property type="project" value="UniProtKB-KW"/>
</dbReference>
<dbReference type="Pfam" id="PF26253">
    <property type="entry name" value="RdRP_head"/>
    <property type="match status" value="1"/>
</dbReference>
<dbReference type="InterPro" id="IPR043519">
    <property type="entry name" value="NT_sf"/>
</dbReference>
<name>A0A6S7H8I7_PARCT</name>
<evidence type="ECO:0000256" key="4">
    <source>
        <dbReference type="ARBA" id="ARBA00022679"/>
    </source>
</evidence>
<dbReference type="InterPro" id="IPR027417">
    <property type="entry name" value="P-loop_NTPase"/>
</dbReference>
<dbReference type="GO" id="GO:0030422">
    <property type="term" value="P:siRNA processing"/>
    <property type="evidence" value="ECO:0007669"/>
    <property type="project" value="TreeGrafter"/>
</dbReference>
<dbReference type="InterPro" id="IPR058752">
    <property type="entry name" value="RDRP_C_head"/>
</dbReference>
<evidence type="ECO:0000256" key="2">
    <source>
        <dbReference type="ARBA" id="ARBA00012494"/>
    </source>
</evidence>
<dbReference type="Pfam" id="PF00271">
    <property type="entry name" value="Helicase_C"/>
    <property type="match status" value="1"/>
</dbReference>
<dbReference type="PANTHER" id="PTHR23079">
    <property type="entry name" value="RNA-DEPENDENT RNA POLYMERASE"/>
    <property type="match status" value="1"/>
</dbReference>
<comment type="similarity">
    <text evidence="1">Belongs to the RdRP family.</text>
</comment>
<dbReference type="InterPro" id="IPR057596">
    <property type="entry name" value="RDRP_core"/>
</dbReference>
<dbReference type="InterPro" id="IPR001650">
    <property type="entry name" value="Helicase_C-like"/>
</dbReference>
<feature type="region of interest" description="Disordered" evidence="9">
    <location>
        <begin position="460"/>
        <end position="480"/>
    </location>
</feature>
<dbReference type="Gene3D" id="3.40.50.300">
    <property type="entry name" value="P-loop containing nucleotide triphosphate hydrolases"/>
    <property type="match status" value="1"/>
</dbReference>
<organism evidence="10 11">
    <name type="scientific">Paramuricea clavata</name>
    <name type="common">Red gorgonian</name>
    <name type="synonym">Violescent sea-whip</name>
    <dbReference type="NCBI Taxonomy" id="317549"/>
    <lineage>
        <taxon>Eukaryota</taxon>
        <taxon>Metazoa</taxon>
        <taxon>Cnidaria</taxon>
        <taxon>Anthozoa</taxon>
        <taxon>Octocorallia</taxon>
        <taxon>Malacalcyonacea</taxon>
        <taxon>Plexauridae</taxon>
        <taxon>Paramuricea</taxon>
    </lineage>
</organism>
<feature type="compositionally biased region" description="Basic residues" evidence="9">
    <location>
        <begin position="395"/>
        <end position="414"/>
    </location>
</feature>
<feature type="compositionally biased region" description="Acidic residues" evidence="9">
    <location>
        <begin position="766"/>
        <end position="778"/>
    </location>
</feature>
<feature type="compositionally biased region" description="Basic residues" evidence="9">
    <location>
        <begin position="2266"/>
        <end position="2278"/>
    </location>
</feature>
<feature type="compositionally biased region" description="Low complexity" evidence="9">
    <location>
        <begin position="460"/>
        <end position="474"/>
    </location>
</feature>
<accession>A0A6S7H8I7</accession>
<proteinExistence type="inferred from homology"/>
<dbReference type="OrthoDB" id="6513042at2759"/>
<feature type="region of interest" description="Disordered" evidence="9">
    <location>
        <begin position="2242"/>
        <end position="2290"/>
    </location>
</feature>
<dbReference type="GO" id="GO:0003723">
    <property type="term" value="F:RNA binding"/>
    <property type="evidence" value="ECO:0007669"/>
    <property type="project" value="UniProtKB-KW"/>
</dbReference>
<comment type="caution">
    <text evidence="10">The sequence shown here is derived from an EMBL/GenBank/DDBJ whole genome shotgun (WGS) entry which is preliminary data.</text>
</comment>
<evidence type="ECO:0000256" key="7">
    <source>
        <dbReference type="ARBA" id="ARBA00023158"/>
    </source>
</evidence>
<protein>
    <recommendedName>
        <fullName evidence="2">RNA-directed RNA polymerase</fullName>
        <ecNumber evidence="2">2.7.7.48</ecNumber>
    </recommendedName>
</protein>
<dbReference type="SMART" id="SM00490">
    <property type="entry name" value="HELICc"/>
    <property type="match status" value="1"/>
</dbReference>
<evidence type="ECO:0000256" key="9">
    <source>
        <dbReference type="SAM" id="MobiDB-lite"/>
    </source>
</evidence>
<dbReference type="EMBL" id="CACRXK020003558">
    <property type="protein sequence ID" value="CAB3999297.1"/>
    <property type="molecule type" value="Genomic_DNA"/>
</dbReference>
<reference evidence="10" key="1">
    <citation type="submission" date="2020-04" db="EMBL/GenBank/DDBJ databases">
        <authorList>
            <person name="Alioto T."/>
            <person name="Alioto T."/>
            <person name="Gomez Garrido J."/>
        </authorList>
    </citation>
    <scope>NUCLEOTIDE SEQUENCE</scope>
    <source>
        <strain evidence="10">A484AB</strain>
    </source>
</reference>
<dbReference type="Proteomes" id="UP001152795">
    <property type="component" value="Unassembled WGS sequence"/>
</dbReference>
<comment type="catalytic activity">
    <reaction evidence="8">
        <text>RNA(n) + a ribonucleoside 5'-triphosphate = RNA(n+1) + diphosphate</text>
        <dbReference type="Rhea" id="RHEA:21248"/>
        <dbReference type="Rhea" id="RHEA-COMP:14527"/>
        <dbReference type="Rhea" id="RHEA-COMP:17342"/>
        <dbReference type="ChEBI" id="CHEBI:33019"/>
        <dbReference type="ChEBI" id="CHEBI:61557"/>
        <dbReference type="ChEBI" id="CHEBI:140395"/>
        <dbReference type="EC" id="2.7.7.48"/>
    </reaction>
</comment>
<dbReference type="Pfam" id="PF05183">
    <property type="entry name" value="RdRP"/>
    <property type="match status" value="1"/>
</dbReference>
<dbReference type="PROSITE" id="PS51194">
    <property type="entry name" value="HELICASE_CTER"/>
    <property type="match status" value="1"/>
</dbReference>
<keyword evidence="7" id="KW-0943">RNA-mediated gene silencing</keyword>
<feature type="region of interest" description="Disordered" evidence="9">
    <location>
        <begin position="691"/>
        <end position="785"/>
    </location>
</feature>
<gene>
    <name evidence="10" type="ORF">PACLA_8A003058</name>
</gene>
<dbReference type="Gene3D" id="3.30.460.10">
    <property type="entry name" value="Beta Polymerase, domain 2"/>
    <property type="match status" value="1"/>
</dbReference>
<dbReference type="CDD" id="cd05402">
    <property type="entry name" value="NT_PAP_TUTase"/>
    <property type="match status" value="1"/>
</dbReference>